<evidence type="ECO:0000313" key="2">
    <source>
        <dbReference type="EMBL" id="KAF9696629.1"/>
    </source>
</evidence>
<gene>
    <name evidence="2" type="ORF">EKO04_005197</name>
</gene>
<sequence>MEFEDHAFREPGIGLQFVRLRLLIGYCRDNNPFKRERKVWAYLKPYLNQSDRVAPIVEMILEEQSARGSRNEVQITWATDIQSGQVNLQPLFTEIVNDAQLKALIKYCFLLASKARLFGYERHHIPVNSAFVTQLTKICEQLDAANTEAETSDDKESTSWPSNTHQMQPLVSKHKQTLTQCALHTDTQLNAARQMDQSNVRSEPPPLQAIDSKNCNCRQTDPAQQGTAQRYVTPTRMTIGQVESKEVGQDRASHLCLGEESVLKVPQMSLHVLPRDRHGSSSGSDGYSSDEPSSGPLAMAKPIHHTQSRKQKAVSRKISSNPLGNRRPPKGDNRDFNIDLLKKQHTTISGRISGKRTAIADHLARLTKHEAAIAKLETEERVLLGKKVDIEKKLENAQHENGAM</sequence>
<comment type="caution">
    <text evidence="2">The sequence shown here is derived from an EMBL/GenBank/DDBJ whole genome shotgun (WGS) entry which is preliminary data.</text>
</comment>
<keyword evidence="3" id="KW-1185">Reference proteome</keyword>
<protein>
    <submittedName>
        <fullName evidence="2">Uncharacterized protein</fullName>
    </submittedName>
</protein>
<proteinExistence type="predicted"/>
<feature type="region of interest" description="Disordered" evidence="1">
    <location>
        <begin position="274"/>
        <end position="336"/>
    </location>
</feature>
<feature type="region of interest" description="Disordered" evidence="1">
    <location>
        <begin position="193"/>
        <end position="228"/>
    </location>
</feature>
<name>A0A8H7J4A0_9PLEO</name>
<evidence type="ECO:0000313" key="3">
    <source>
        <dbReference type="Proteomes" id="UP000651452"/>
    </source>
</evidence>
<dbReference type="EMBL" id="RZGK01000009">
    <property type="protein sequence ID" value="KAF9696629.1"/>
    <property type="molecule type" value="Genomic_DNA"/>
</dbReference>
<reference evidence="2" key="2">
    <citation type="submission" date="2020-09" db="EMBL/GenBank/DDBJ databases">
        <title>Reference genome assembly for Australian Ascochyta lentis isolate Al4.</title>
        <authorList>
            <person name="Lee R.C."/>
            <person name="Farfan-Caceres L.M."/>
            <person name="Debler J.W."/>
            <person name="Williams A.H."/>
            <person name="Henares B.M."/>
        </authorList>
    </citation>
    <scope>NUCLEOTIDE SEQUENCE</scope>
    <source>
        <strain evidence="2">Al4</strain>
    </source>
</reference>
<dbReference type="Proteomes" id="UP000651452">
    <property type="component" value="Unassembled WGS sequence"/>
</dbReference>
<dbReference type="AlphaFoldDB" id="A0A8H7J4A0"/>
<accession>A0A8H7J4A0</accession>
<reference evidence="2" key="1">
    <citation type="submission" date="2018-12" db="EMBL/GenBank/DDBJ databases">
        <authorList>
            <person name="Syme R.A."/>
            <person name="Farfan-Caceres L."/>
            <person name="Lichtenzveig J."/>
        </authorList>
    </citation>
    <scope>NUCLEOTIDE SEQUENCE</scope>
    <source>
        <strain evidence="2">Al4</strain>
    </source>
</reference>
<evidence type="ECO:0000256" key="1">
    <source>
        <dbReference type="SAM" id="MobiDB-lite"/>
    </source>
</evidence>
<feature type="region of interest" description="Disordered" evidence="1">
    <location>
        <begin position="146"/>
        <end position="165"/>
    </location>
</feature>
<organism evidence="2 3">
    <name type="scientific">Ascochyta lentis</name>
    <dbReference type="NCBI Taxonomy" id="205686"/>
    <lineage>
        <taxon>Eukaryota</taxon>
        <taxon>Fungi</taxon>
        <taxon>Dikarya</taxon>
        <taxon>Ascomycota</taxon>
        <taxon>Pezizomycotina</taxon>
        <taxon>Dothideomycetes</taxon>
        <taxon>Pleosporomycetidae</taxon>
        <taxon>Pleosporales</taxon>
        <taxon>Pleosporineae</taxon>
        <taxon>Didymellaceae</taxon>
        <taxon>Ascochyta</taxon>
    </lineage>
</organism>
<feature type="compositionally biased region" description="Basic residues" evidence="1">
    <location>
        <begin position="302"/>
        <end position="315"/>
    </location>
</feature>
<feature type="compositionally biased region" description="Polar residues" evidence="1">
    <location>
        <begin position="211"/>
        <end position="228"/>
    </location>
</feature>
<feature type="compositionally biased region" description="Low complexity" evidence="1">
    <location>
        <begin position="280"/>
        <end position="296"/>
    </location>
</feature>
<dbReference type="OrthoDB" id="3688256at2759"/>